<reference evidence="1 2" key="1">
    <citation type="submission" date="2018-08" db="EMBL/GenBank/DDBJ databases">
        <title>Genomic Encyclopedia of Archaeal and Bacterial Type Strains, Phase II (KMG-II): from individual species to whole genera.</title>
        <authorList>
            <person name="Goeker M."/>
        </authorList>
    </citation>
    <scope>NUCLEOTIDE SEQUENCE [LARGE SCALE GENOMIC DNA]</scope>
    <source>
        <strain evidence="1 2">DSM 2261</strain>
    </source>
</reference>
<organism evidence="1 2">
    <name type="scientific">Archangium gephyra</name>
    <dbReference type="NCBI Taxonomy" id="48"/>
    <lineage>
        <taxon>Bacteria</taxon>
        <taxon>Pseudomonadati</taxon>
        <taxon>Myxococcota</taxon>
        <taxon>Myxococcia</taxon>
        <taxon>Myxococcales</taxon>
        <taxon>Cystobacterineae</taxon>
        <taxon>Archangiaceae</taxon>
        <taxon>Archangium</taxon>
    </lineage>
</organism>
<dbReference type="Proteomes" id="UP000256345">
    <property type="component" value="Unassembled WGS sequence"/>
</dbReference>
<dbReference type="EMBL" id="QUMU01000006">
    <property type="protein sequence ID" value="REG30864.1"/>
    <property type="molecule type" value="Genomic_DNA"/>
</dbReference>
<accession>A0ABX9K0I3</accession>
<protein>
    <submittedName>
        <fullName evidence="1">Uncharacterized protein</fullName>
    </submittedName>
</protein>
<dbReference type="RefSeq" id="WP_047854179.1">
    <property type="nucleotide sequence ID" value="NZ_CP011509.1"/>
</dbReference>
<comment type="caution">
    <text evidence="1">The sequence shown here is derived from an EMBL/GenBank/DDBJ whole genome shotgun (WGS) entry which is preliminary data.</text>
</comment>
<proteinExistence type="predicted"/>
<keyword evidence="2" id="KW-1185">Reference proteome</keyword>
<evidence type="ECO:0000313" key="2">
    <source>
        <dbReference type="Proteomes" id="UP000256345"/>
    </source>
</evidence>
<sequence>MSGTKIAIKVLTWSDLSFFKVHSMRSNQRALSLNHEIFIERFYPGLQLSHDQVLFALLIIDPGARTAHRLTRMAMRSLGSKNWHIKGELIHEPAEEPGRYDKLAENDFAIMAFEGNERPRAVRLTLVSAVEAAELHAAIADRFELPAQHAMIEVSETALAHLRASTMGAYPDGEHPLDSFISGETIEDVLFGTGALASSGVHAPSRTEIASPEDWHRRLLTAEETRQRGEELFGAWLTTTGHDDDFKWVSQALPRSAYDYEVHAARWLEGAPPVFVNVRATRAAFARPIHMTLSELRFAAQRENCRIARLYDIESATPKLRILTGIRAIAERLIETLNALPDRVTADSLQLDPGLFAVELQANLQKHP</sequence>
<evidence type="ECO:0000313" key="1">
    <source>
        <dbReference type="EMBL" id="REG30864.1"/>
    </source>
</evidence>
<gene>
    <name evidence="1" type="ORF">ATI61_106334</name>
</gene>
<name>A0ABX9K0I3_9BACT</name>